<proteinExistence type="predicted"/>
<dbReference type="EMBL" id="CP133470">
    <property type="protein sequence ID" value="WMS24814.1"/>
    <property type="molecule type" value="Genomic_DNA"/>
</dbReference>
<reference evidence="1 2" key="1">
    <citation type="submission" date="2023-08" db="EMBL/GenBank/DDBJ databases">
        <title>Haemophilus_parainfluenzae_DSM 8978_complete_genome_hifiasm_Zymo_Research_D6332.</title>
        <authorList>
            <person name="Damerum A."/>
        </authorList>
    </citation>
    <scope>NUCLEOTIDE SEQUENCE [LARGE SCALE GENOMIC DNA]</scope>
    <source>
        <strain evidence="1 2">DSM 8978</strain>
    </source>
</reference>
<sequence length="40" mass="4529">MYQQDEEIFEGLESSYVPLKANDIAKIATLSANNITLRNK</sequence>
<name>A0ABD7ZIL6_HAEPA</name>
<accession>A0ABD7ZIL6</accession>
<dbReference type="Proteomes" id="UP001242781">
    <property type="component" value="Chromosome"/>
</dbReference>
<organism evidence="1 2">
    <name type="scientific">Haemophilus parainfluenzae ATCC 33392</name>
    <dbReference type="NCBI Taxonomy" id="888828"/>
    <lineage>
        <taxon>Bacteria</taxon>
        <taxon>Pseudomonadati</taxon>
        <taxon>Pseudomonadota</taxon>
        <taxon>Gammaproteobacteria</taxon>
        <taxon>Pasteurellales</taxon>
        <taxon>Pasteurellaceae</taxon>
        <taxon>Haemophilus</taxon>
    </lineage>
</organism>
<evidence type="ECO:0000313" key="2">
    <source>
        <dbReference type="Proteomes" id="UP001242781"/>
    </source>
</evidence>
<protein>
    <submittedName>
        <fullName evidence="1">Uncharacterized protein</fullName>
    </submittedName>
</protein>
<dbReference type="GeneID" id="93298900"/>
<evidence type="ECO:0000313" key="1">
    <source>
        <dbReference type="EMBL" id="WMS24814.1"/>
    </source>
</evidence>
<gene>
    <name evidence="1" type="ORF">RDV53_03510</name>
</gene>
<dbReference type="AlphaFoldDB" id="A0ABD7ZIL6"/>
<dbReference type="RefSeq" id="WP_256594756.1">
    <property type="nucleotide sequence ID" value="NZ_AFQS01000004.1"/>
</dbReference>